<keyword evidence="1" id="KW-0472">Membrane</keyword>
<keyword evidence="1" id="KW-1133">Transmembrane helix</keyword>
<evidence type="ECO:0000313" key="4">
    <source>
        <dbReference type="Proteomes" id="UP000254330"/>
    </source>
</evidence>
<gene>
    <name evidence="3" type="ORF">DFR61_12440</name>
    <name evidence="2" type="ORF">NCTC10597_01032</name>
</gene>
<feature type="transmembrane region" description="Helical" evidence="1">
    <location>
        <begin position="6"/>
        <end position="25"/>
    </location>
</feature>
<evidence type="ECO:0000256" key="1">
    <source>
        <dbReference type="SAM" id="Phobius"/>
    </source>
</evidence>
<protein>
    <submittedName>
        <fullName evidence="2">Uncharacterized protein</fullName>
    </submittedName>
</protein>
<organism evidence="2 4">
    <name type="scientific">Kurthia zopfii</name>
    <dbReference type="NCBI Taxonomy" id="1650"/>
    <lineage>
        <taxon>Bacteria</taxon>
        <taxon>Bacillati</taxon>
        <taxon>Bacillota</taxon>
        <taxon>Bacilli</taxon>
        <taxon>Bacillales</taxon>
        <taxon>Caryophanaceae</taxon>
        <taxon>Kurthia</taxon>
    </lineage>
</organism>
<dbReference type="RefSeq" id="WP_109350122.1">
    <property type="nucleotide sequence ID" value="NZ_BJUE01000094.1"/>
</dbReference>
<dbReference type="Proteomes" id="UP000294641">
    <property type="component" value="Unassembled WGS sequence"/>
</dbReference>
<proteinExistence type="predicted"/>
<keyword evidence="1" id="KW-0812">Transmembrane</keyword>
<reference evidence="3 5" key="2">
    <citation type="submission" date="2019-03" db="EMBL/GenBank/DDBJ databases">
        <title>Genomic Encyclopedia of Type Strains, Phase IV (KMG-IV): sequencing the most valuable type-strain genomes for metagenomic binning, comparative biology and taxonomic classification.</title>
        <authorList>
            <person name="Goeker M."/>
        </authorList>
    </citation>
    <scope>NUCLEOTIDE SEQUENCE [LARGE SCALE GENOMIC DNA]</scope>
    <source>
        <strain evidence="3 5">DSM 20580</strain>
    </source>
</reference>
<comment type="caution">
    <text evidence="2">The sequence shown here is derived from an EMBL/GenBank/DDBJ whole genome shotgun (WGS) entry which is preliminary data.</text>
</comment>
<evidence type="ECO:0000313" key="2">
    <source>
        <dbReference type="EMBL" id="STX09360.1"/>
    </source>
</evidence>
<dbReference type="EMBL" id="UGNP01000001">
    <property type="protein sequence ID" value="STX09360.1"/>
    <property type="molecule type" value="Genomic_DNA"/>
</dbReference>
<dbReference type="EMBL" id="SNZG01000024">
    <property type="protein sequence ID" value="TDR36576.1"/>
    <property type="molecule type" value="Genomic_DNA"/>
</dbReference>
<sequence>MKKTIHSILAIIVIVLIAFITYIALTNEDNGKRKAIDGTSIDWNLLLDDESVPGILQIKVDHVAVEDSAFYFDFIKKFNDHADLITNKKKKGYSKVYVRFDKAGHLQLAYDKTKYDGKETTFYIKTSVIEENLKENKY</sequence>
<dbReference type="AlphaFoldDB" id="A0A8B4Q9H1"/>
<accession>A0A8B4Q9H1</accession>
<name>A0A8B4Q9H1_9BACL</name>
<reference evidence="2 4" key="1">
    <citation type="submission" date="2018-06" db="EMBL/GenBank/DDBJ databases">
        <authorList>
            <consortium name="Pathogen Informatics"/>
            <person name="Doyle S."/>
        </authorList>
    </citation>
    <scope>NUCLEOTIDE SEQUENCE [LARGE SCALE GENOMIC DNA]</scope>
    <source>
        <strain evidence="2 4">NCTC10597</strain>
    </source>
</reference>
<dbReference type="Proteomes" id="UP000254330">
    <property type="component" value="Unassembled WGS sequence"/>
</dbReference>
<evidence type="ECO:0000313" key="5">
    <source>
        <dbReference type="Proteomes" id="UP000294641"/>
    </source>
</evidence>
<keyword evidence="5" id="KW-1185">Reference proteome</keyword>
<evidence type="ECO:0000313" key="3">
    <source>
        <dbReference type="EMBL" id="TDR36576.1"/>
    </source>
</evidence>